<keyword evidence="8" id="KW-1185">Reference proteome</keyword>
<dbReference type="Pfam" id="PF00126">
    <property type="entry name" value="HTH_1"/>
    <property type="match status" value="1"/>
</dbReference>
<feature type="domain" description="HTH lysR-type" evidence="6">
    <location>
        <begin position="6"/>
        <end position="63"/>
    </location>
</feature>
<accession>A0A8J3TCC8</accession>
<dbReference type="Gene3D" id="3.40.190.10">
    <property type="entry name" value="Periplasmic binding protein-like II"/>
    <property type="match status" value="2"/>
</dbReference>
<dbReference type="SUPFAM" id="SSF46785">
    <property type="entry name" value="Winged helix' DNA-binding domain"/>
    <property type="match status" value="1"/>
</dbReference>
<sequence length="322" mass="35078">MELPSLDLNLVVVLHALLQERNVTRAGERVGLSQPGASAALARLRRHFDDPLLERVGTIYELTPLAQALRSQVAETVANLQLVLSARPGFDPKRAEREFTIQCSDSVLYLLGPALVRAVTAAAPAVTLDLQPVDPRFLFDPPAAVRDVDVLILPRGLFTSTTEIDGADLYEDRWVCVTSQGNHAVGNTLTKAEVAAARWVVSFRRPPLTSPIDAALAALGIDRRSTVKIQSLTMLHRMVAGTDLLVLAHEMVVGDLTAQGLRRVELPVVLPSIREAAWSHPSHRLDPGHRWLLAMIRQASLEVRRPSTSPSPDALATVPPAY</sequence>
<dbReference type="PANTHER" id="PTHR30118:SF15">
    <property type="entry name" value="TRANSCRIPTIONAL REGULATORY PROTEIN"/>
    <property type="match status" value="1"/>
</dbReference>
<dbReference type="PANTHER" id="PTHR30118">
    <property type="entry name" value="HTH-TYPE TRANSCRIPTIONAL REGULATOR LEUO-RELATED"/>
    <property type="match status" value="1"/>
</dbReference>
<dbReference type="EMBL" id="BOON01000019">
    <property type="protein sequence ID" value="GII22781.1"/>
    <property type="molecule type" value="Genomic_DNA"/>
</dbReference>
<dbReference type="InterPro" id="IPR037402">
    <property type="entry name" value="YidZ_PBP2"/>
</dbReference>
<dbReference type="Proteomes" id="UP000599074">
    <property type="component" value="Unassembled WGS sequence"/>
</dbReference>
<comment type="similarity">
    <text evidence="1">Belongs to the LysR transcriptional regulatory family.</text>
</comment>
<evidence type="ECO:0000259" key="6">
    <source>
        <dbReference type="PROSITE" id="PS50931"/>
    </source>
</evidence>
<keyword evidence="3" id="KW-0238">DNA-binding</keyword>
<evidence type="ECO:0000256" key="2">
    <source>
        <dbReference type="ARBA" id="ARBA00023015"/>
    </source>
</evidence>
<organism evidence="7 8">
    <name type="scientific">Planosporangium mesophilum</name>
    <dbReference type="NCBI Taxonomy" id="689768"/>
    <lineage>
        <taxon>Bacteria</taxon>
        <taxon>Bacillati</taxon>
        <taxon>Actinomycetota</taxon>
        <taxon>Actinomycetes</taxon>
        <taxon>Micromonosporales</taxon>
        <taxon>Micromonosporaceae</taxon>
        <taxon>Planosporangium</taxon>
    </lineage>
</organism>
<evidence type="ECO:0000313" key="8">
    <source>
        <dbReference type="Proteomes" id="UP000599074"/>
    </source>
</evidence>
<dbReference type="PROSITE" id="PS50931">
    <property type="entry name" value="HTH_LYSR"/>
    <property type="match status" value="1"/>
</dbReference>
<evidence type="ECO:0000256" key="1">
    <source>
        <dbReference type="ARBA" id="ARBA00009437"/>
    </source>
</evidence>
<dbReference type="InterPro" id="IPR036390">
    <property type="entry name" value="WH_DNA-bd_sf"/>
</dbReference>
<dbReference type="InterPro" id="IPR000847">
    <property type="entry name" value="LysR_HTH_N"/>
</dbReference>
<dbReference type="InterPro" id="IPR005119">
    <property type="entry name" value="LysR_subst-bd"/>
</dbReference>
<dbReference type="AlphaFoldDB" id="A0A8J3TCC8"/>
<dbReference type="CDD" id="cd08417">
    <property type="entry name" value="PBP2_Nitroaromatics_like"/>
    <property type="match status" value="1"/>
</dbReference>
<keyword evidence="4" id="KW-0804">Transcription</keyword>
<gene>
    <name evidence="7" type="ORF">Pme01_23780</name>
</gene>
<name>A0A8J3TCC8_9ACTN</name>
<dbReference type="GO" id="GO:0003700">
    <property type="term" value="F:DNA-binding transcription factor activity"/>
    <property type="evidence" value="ECO:0007669"/>
    <property type="project" value="InterPro"/>
</dbReference>
<evidence type="ECO:0000256" key="3">
    <source>
        <dbReference type="ARBA" id="ARBA00023125"/>
    </source>
</evidence>
<reference evidence="7" key="1">
    <citation type="submission" date="2021-01" db="EMBL/GenBank/DDBJ databases">
        <title>Whole genome shotgun sequence of Planosporangium mesophilum NBRC 109066.</title>
        <authorList>
            <person name="Komaki H."/>
            <person name="Tamura T."/>
        </authorList>
    </citation>
    <scope>NUCLEOTIDE SEQUENCE</scope>
    <source>
        <strain evidence="7">NBRC 109066</strain>
    </source>
</reference>
<dbReference type="Pfam" id="PF03466">
    <property type="entry name" value="LysR_substrate"/>
    <property type="match status" value="1"/>
</dbReference>
<dbReference type="SUPFAM" id="SSF53850">
    <property type="entry name" value="Periplasmic binding protein-like II"/>
    <property type="match status" value="1"/>
</dbReference>
<dbReference type="InterPro" id="IPR050389">
    <property type="entry name" value="LysR-type_TF"/>
</dbReference>
<proteinExistence type="inferred from homology"/>
<dbReference type="RefSeq" id="WP_168115328.1">
    <property type="nucleotide sequence ID" value="NZ_BOON01000019.1"/>
</dbReference>
<dbReference type="InterPro" id="IPR036388">
    <property type="entry name" value="WH-like_DNA-bd_sf"/>
</dbReference>
<evidence type="ECO:0000313" key="7">
    <source>
        <dbReference type="EMBL" id="GII22781.1"/>
    </source>
</evidence>
<dbReference type="Gene3D" id="1.10.10.10">
    <property type="entry name" value="Winged helix-like DNA-binding domain superfamily/Winged helix DNA-binding domain"/>
    <property type="match status" value="1"/>
</dbReference>
<evidence type="ECO:0000256" key="4">
    <source>
        <dbReference type="ARBA" id="ARBA00023163"/>
    </source>
</evidence>
<comment type="caution">
    <text evidence="7">The sequence shown here is derived from an EMBL/GenBank/DDBJ whole genome shotgun (WGS) entry which is preliminary data.</text>
</comment>
<keyword evidence="2" id="KW-0805">Transcription regulation</keyword>
<dbReference type="GO" id="GO:0003677">
    <property type="term" value="F:DNA binding"/>
    <property type="evidence" value="ECO:0007669"/>
    <property type="project" value="UniProtKB-KW"/>
</dbReference>
<feature type="region of interest" description="Disordered" evidence="5">
    <location>
        <begin position="303"/>
        <end position="322"/>
    </location>
</feature>
<protein>
    <submittedName>
        <fullName evidence="7">LysR family transcriptional regulator</fullName>
    </submittedName>
</protein>
<evidence type="ECO:0000256" key="5">
    <source>
        <dbReference type="SAM" id="MobiDB-lite"/>
    </source>
</evidence>